<dbReference type="InterPro" id="IPR020846">
    <property type="entry name" value="MFS_dom"/>
</dbReference>
<feature type="transmembrane region" description="Helical" evidence="6">
    <location>
        <begin position="290"/>
        <end position="312"/>
    </location>
</feature>
<evidence type="ECO:0000259" key="7">
    <source>
        <dbReference type="PROSITE" id="PS50850"/>
    </source>
</evidence>
<keyword evidence="2" id="KW-0813">Transport</keyword>
<feature type="transmembrane region" description="Helical" evidence="6">
    <location>
        <begin position="405"/>
        <end position="426"/>
    </location>
</feature>
<evidence type="ECO:0000256" key="2">
    <source>
        <dbReference type="ARBA" id="ARBA00022448"/>
    </source>
</evidence>
<reference evidence="10" key="2">
    <citation type="submission" date="2015-07" db="EMBL/GenBank/DDBJ databases">
        <title>Draft Genome Sequences of Anaerolinea thermolimosa IMO-1, Bellilinea caldifistulae GOMI-1, Leptolinea tardivitalis YMTK-2, Levilinea saccharolytica KIBI-1,Longilinea arvoryzae KOME-1, Previously Described as Members of the Anaerolineaceae (Chloroflexi).</title>
        <authorList>
            <person name="Sekiguchi Y."/>
            <person name="Ohashi A."/>
            <person name="Matsuura N."/>
            <person name="Tourlousse M.D."/>
        </authorList>
    </citation>
    <scope>NUCLEOTIDE SEQUENCE [LARGE SCALE GENOMIC DNA]</scope>
    <source>
        <strain evidence="10">IMO-1</strain>
    </source>
</reference>
<dbReference type="InterPro" id="IPR005829">
    <property type="entry name" value="Sugar_transporter_CS"/>
</dbReference>
<reference evidence="9 11" key="3">
    <citation type="journal article" date="2018" name="Nat. Biotechnol.">
        <title>A standardized bacterial taxonomy based on genome phylogeny substantially revises the tree of life.</title>
        <authorList>
            <person name="Parks D.H."/>
            <person name="Chuvochina M."/>
            <person name="Waite D.W."/>
            <person name="Rinke C."/>
            <person name="Skarshewski A."/>
            <person name="Chaumeil P.A."/>
            <person name="Hugenholtz P."/>
        </authorList>
    </citation>
    <scope>NUCLEOTIDE SEQUENCE [LARGE SCALE GENOMIC DNA]</scope>
    <source>
        <strain evidence="9">UBA8781</strain>
    </source>
</reference>
<feature type="transmembrane region" description="Helical" evidence="6">
    <location>
        <begin position="90"/>
        <end position="108"/>
    </location>
</feature>
<dbReference type="EMBL" id="DF967966">
    <property type="protein sequence ID" value="GAP08356.1"/>
    <property type="molecule type" value="Genomic_DNA"/>
</dbReference>
<evidence type="ECO:0000313" key="9">
    <source>
        <dbReference type="EMBL" id="HCE16939.1"/>
    </source>
</evidence>
<keyword evidence="3 6" id="KW-0812">Transmembrane</keyword>
<evidence type="ECO:0000313" key="11">
    <source>
        <dbReference type="Proteomes" id="UP000264141"/>
    </source>
</evidence>
<organism evidence="9 11">
    <name type="scientific">Anaerolinea thermolimosa</name>
    <dbReference type="NCBI Taxonomy" id="229919"/>
    <lineage>
        <taxon>Bacteria</taxon>
        <taxon>Bacillati</taxon>
        <taxon>Chloroflexota</taxon>
        <taxon>Anaerolineae</taxon>
        <taxon>Anaerolineales</taxon>
        <taxon>Anaerolineaceae</taxon>
        <taxon>Anaerolinea</taxon>
    </lineage>
</organism>
<evidence type="ECO:0000256" key="5">
    <source>
        <dbReference type="ARBA" id="ARBA00023136"/>
    </source>
</evidence>
<gene>
    <name evidence="8" type="ORF">ATHL_03258</name>
    <name evidence="9" type="ORF">DEQ80_03680</name>
</gene>
<dbReference type="STRING" id="229919.GCA_001050195_03197"/>
<reference evidence="8" key="1">
    <citation type="journal article" date="2015" name="Genome Announc.">
        <title>Draft Genome Sequences of Anaerolinea thermolimosa IMO-1, Bellilinea caldifistulae GOMI-1, Leptolinea tardivitalis YMTK-2, Levilinea saccharolytica KIBI-1, Longilinea arvoryzae KOME-1, Previously Described as Members of the Class Anaerolineae (Chloroflexi).</title>
        <authorList>
            <person name="Matsuura N."/>
            <person name="Tourlousse M.D."/>
            <person name="Ohashi A."/>
            <person name="Hugenholtz P."/>
            <person name="Sekiguchi Y."/>
        </authorList>
    </citation>
    <scope>NUCLEOTIDE SEQUENCE</scope>
    <source>
        <strain evidence="8">IMO-1</strain>
    </source>
</reference>
<evidence type="ECO:0000313" key="8">
    <source>
        <dbReference type="EMBL" id="GAP08356.1"/>
    </source>
</evidence>
<evidence type="ECO:0000313" key="10">
    <source>
        <dbReference type="Proteomes" id="UP000253922"/>
    </source>
</evidence>
<feature type="transmembrane region" description="Helical" evidence="6">
    <location>
        <begin position="256"/>
        <end position="278"/>
    </location>
</feature>
<dbReference type="PROSITE" id="PS00217">
    <property type="entry name" value="SUGAR_TRANSPORT_2"/>
    <property type="match status" value="1"/>
</dbReference>
<dbReference type="EMBL" id="DPBP01000018">
    <property type="protein sequence ID" value="HCE16939.1"/>
    <property type="molecule type" value="Genomic_DNA"/>
</dbReference>
<dbReference type="GO" id="GO:0005886">
    <property type="term" value="C:plasma membrane"/>
    <property type="evidence" value="ECO:0007669"/>
    <property type="project" value="UniProtKB-SubCell"/>
</dbReference>
<dbReference type="AlphaFoldDB" id="A0A3D1JEE6"/>
<accession>A0A3D1JEE6</accession>
<feature type="transmembrane region" description="Helical" evidence="6">
    <location>
        <begin position="147"/>
        <end position="169"/>
    </location>
</feature>
<dbReference type="Pfam" id="PF00083">
    <property type="entry name" value="Sugar_tr"/>
    <property type="match status" value="1"/>
</dbReference>
<proteinExistence type="predicted"/>
<comment type="subcellular location">
    <subcellularLocation>
        <location evidence="1">Cell membrane</location>
        <topology evidence="1">Multi-pass membrane protein</topology>
    </subcellularLocation>
</comment>
<dbReference type="InterPro" id="IPR036259">
    <property type="entry name" value="MFS_trans_sf"/>
</dbReference>
<keyword evidence="4 6" id="KW-1133">Transmembrane helix</keyword>
<feature type="transmembrane region" description="Helical" evidence="6">
    <location>
        <begin position="321"/>
        <end position="338"/>
    </location>
</feature>
<keyword evidence="10" id="KW-1185">Reference proteome</keyword>
<dbReference type="InterPro" id="IPR005828">
    <property type="entry name" value="MFS_sugar_transport-like"/>
</dbReference>
<dbReference type="PANTHER" id="PTHR23511:SF34">
    <property type="entry name" value="SYNAPTIC VESICLE GLYCOPROTEIN 2"/>
    <property type="match status" value="1"/>
</dbReference>
<feature type="transmembrane region" description="Helical" evidence="6">
    <location>
        <begin position="378"/>
        <end position="399"/>
    </location>
</feature>
<evidence type="ECO:0000256" key="3">
    <source>
        <dbReference type="ARBA" id="ARBA00022692"/>
    </source>
</evidence>
<keyword evidence="5 6" id="KW-0472">Membrane</keyword>
<dbReference type="Proteomes" id="UP000253922">
    <property type="component" value="Unassembled WGS sequence"/>
</dbReference>
<dbReference type="Proteomes" id="UP000264141">
    <property type="component" value="Unassembled WGS sequence"/>
</dbReference>
<dbReference type="PROSITE" id="PS50850">
    <property type="entry name" value="MFS"/>
    <property type="match status" value="1"/>
</dbReference>
<feature type="domain" description="Major facilitator superfamily (MFS) profile" evidence="7">
    <location>
        <begin position="23"/>
        <end position="431"/>
    </location>
</feature>
<protein>
    <submittedName>
        <fullName evidence="8">Arabinose efflux permease</fullName>
    </submittedName>
    <submittedName>
        <fullName evidence="9">MFS transporter</fullName>
    </submittedName>
</protein>
<feature type="transmembrane region" description="Helical" evidence="6">
    <location>
        <begin position="344"/>
        <end position="366"/>
    </location>
</feature>
<dbReference type="SUPFAM" id="SSF103473">
    <property type="entry name" value="MFS general substrate transporter"/>
    <property type="match status" value="1"/>
</dbReference>
<feature type="transmembrane region" description="Helical" evidence="6">
    <location>
        <begin position="175"/>
        <end position="196"/>
    </location>
</feature>
<dbReference type="OrthoDB" id="9787026at2"/>
<sequence>MTTLLTFDEAIEHAGLGRFQRKLMIICGLGWAADAMEVLLISFALPAIGEEWGLSNAQKGLLGTAIFLGMLAGAWLWGRLSDLIGRKIGFISTVAIDSIFGLASAFAPSFGWLVALRALTGFGVGGTLPVDYSIFAEYLPAEKRGRYLVLLEAFWALGAVFAAGLAWLIVPHLGWRWLLGISAIPGLIIFFIRRYIPESPRYLMISGKPEQATAVLRQVAAENGRTLADFTLAPPPQTAPGRLTDLLHPRLRRTSLLLWFIWFAISLGYYGVFTWLPGFFRASGMTLLPVYQNAFILALAQLPGYFSAAWLVERWGRRRTLAFYLLASGVFTYLFAAATSLNWIVAMGIWMSFFTLGAWGALYAYTPEAYPTNLRGSGMGAASGFTRIAGAIAPSLGAVLLGSGLVLPLTVFAISYILAGVAALLLPLETRRAPLADTLLT</sequence>
<evidence type="ECO:0000256" key="4">
    <source>
        <dbReference type="ARBA" id="ARBA00022989"/>
    </source>
</evidence>
<feature type="transmembrane region" description="Helical" evidence="6">
    <location>
        <begin position="60"/>
        <end position="78"/>
    </location>
</feature>
<evidence type="ECO:0000256" key="1">
    <source>
        <dbReference type="ARBA" id="ARBA00004651"/>
    </source>
</evidence>
<evidence type="ECO:0000256" key="6">
    <source>
        <dbReference type="SAM" id="Phobius"/>
    </source>
</evidence>
<name>A0A3D1JEE6_9CHLR</name>
<dbReference type="GO" id="GO:0022857">
    <property type="term" value="F:transmembrane transporter activity"/>
    <property type="evidence" value="ECO:0007669"/>
    <property type="project" value="InterPro"/>
</dbReference>
<dbReference type="PANTHER" id="PTHR23511">
    <property type="entry name" value="SYNAPTIC VESICLE GLYCOPROTEIN 2"/>
    <property type="match status" value="1"/>
</dbReference>
<feature type="transmembrane region" description="Helical" evidence="6">
    <location>
        <begin position="23"/>
        <end position="48"/>
    </location>
</feature>
<feature type="transmembrane region" description="Helical" evidence="6">
    <location>
        <begin position="114"/>
        <end position="135"/>
    </location>
</feature>
<dbReference type="RefSeq" id="WP_062195898.1">
    <property type="nucleotide sequence ID" value="NZ_DF967966.1"/>
</dbReference>
<dbReference type="Gene3D" id="1.20.1250.20">
    <property type="entry name" value="MFS general substrate transporter like domains"/>
    <property type="match status" value="1"/>
</dbReference>